<organism evidence="2 4">
    <name type="scientific">Aquisalinus luteolus</name>
    <dbReference type="NCBI Taxonomy" id="1566827"/>
    <lineage>
        <taxon>Bacteria</taxon>
        <taxon>Pseudomonadati</taxon>
        <taxon>Pseudomonadota</taxon>
        <taxon>Alphaproteobacteria</taxon>
        <taxon>Parvularculales</taxon>
        <taxon>Parvularculaceae</taxon>
        <taxon>Aquisalinus</taxon>
    </lineage>
</organism>
<feature type="transmembrane region" description="Helical" evidence="1">
    <location>
        <begin position="130"/>
        <end position="156"/>
    </location>
</feature>
<feature type="transmembrane region" description="Helical" evidence="1">
    <location>
        <begin position="9"/>
        <end position="32"/>
    </location>
</feature>
<dbReference type="AlphaFoldDB" id="A0A8J3EV02"/>
<proteinExistence type="predicted"/>
<sequence length="191" mass="20303">MSDTLLKSLVVVAFFVGLSILGLSLLNIGSMLSPPTHYGVHGQSGWWTDRVLTTIIHLMLLVTVCMAMIALYAISNKGLTDRLTTRSIFIAGLALCLCGCVGMMQSVTQLPYHLPALQALQASGQSGLGYAARIFLDAFAENGKTLVIGFVLIVLARHLDQKSEDKPGVPVTAVAVESQQPAFSKSEQAAA</sequence>
<keyword evidence="1" id="KW-0812">Transmembrane</keyword>
<protein>
    <recommendedName>
        <fullName evidence="6">DUF4149 domain-containing protein</fullName>
    </recommendedName>
</protein>
<dbReference type="EMBL" id="VCJR02000002">
    <property type="protein sequence ID" value="NHK28570.1"/>
    <property type="molecule type" value="Genomic_DNA"/>
</dbReference>
<accession>A0A8J3EV02</accession>
<dbReference type="Proteomes" id="UP000621856">
    <property type="component" value="Unassembled WGS sequence"/>
</dbReference>
<reference evidence="2" key="3">
    <citation type="submission" date="2020-09" db="EMBL/GenBank/DDBJ databases">
        <authorList>
            <person name="Sun Q."/>
            <person name="Zhou Y."/>
        </authorList>
    </citation>
    <scope>NUCLEOTIDE SEQUENCE</scope>
    <source>
        <strain evidence="2">CGMCC 1.14984</strain>
    </source>
</reference>
<feature type="transmembrane region" description="Helical" evidence="1">
    <location>
        <begin position="87"/>
        <end position="110"/>
    </location>
</feature>
<evidence type="ECO:0000256" key="1">
    <source>
        <dbReference type="SAM" id="Phobius"/>
    </source>
</evidence>
<evidence type="ECO:0000313" key="2">
    <source>
        <dbReference type="EMBL" id="GGH98871.1"/>
    </source>
</evidence>
<reference evidence="2" key="1">
    <citation type="journal article" date="2014" name="Int. J. Syst. Evol. Microbiol.">
        <title>Complete genome sequence of Corynebacterium casei LMG S-19264T (=DSM 44701T), isolated from a smear-ripened cheese.</title>
        <authorList>
            <consortium name="US DOE Joint Genome Institute (JGI-PGF)"/>
            <person name="Walter F."/>
            <person name="Albersmeier A."/>
            <person name="Kalinowski J."/>
            <person name="Ruckert C."/>
        </authorList>
    </citation>
    <scope>NUCLEOTIDE SEQUENCE</scope>
    <source>
        <strain evidence="2">CGMCC 1.14984</strain>
    </source>
</reference>
<keyword evidence="1" id="KW-0472">Membrane</keyword>
<feature type="transmembrane region" description="Helical" evidence="1">
    <location>
        <begin position="52"/>
        <end position="75"/>
    </location>
</feature>
<evidence type="ECO:0000313" key="4">
    <source>
        <dbReference type="Proteomes" id="UP000621856"/>
    </source>
</evidence>
<gene>
    <name evidence="3" type="ORF">FF098_011690</name>
    <name evidence="2" type="ORF">GCM10011355_23490</name>
</gene>
<name>A0A8J3EV02_9PROT</name>
<dbReference type="RefSeq" id="WP_166426500.1">
    <property type="nucleotide sequence ID" value="NZ_BMGZ01000002.1"/>
</dbReference>
<dbReference type="EMBL" id="BMGZ01000002">
    <property type="protein sequence ID" value="GGH98871.1"/>
    <property type="molecule type" value="Genomic_DNA"/>
</dbReference>
<keyword evidence="1" id="KW-1133">Transmembrane helix</keyword>
<comment type="caution">
    <text evidence="2">The sequence shown here is derived from an EMBL/GenBank/DDBJ whole genome shotgun (WGS) entry which is preliminary data.</text>
</comment>
<dbReference type="Proteomes" id="UP000818603">
    <property type="component" value="Unassembled WGS sequence"/>
</dbReference>
<reference evidence="3 5" key="2">
    <citation type="submission" date="2020-02" db="EMBL/GenBank/DDBJ databases">
        <title>Genome sequence of Parvularcula flava strain NH6-79.</title>
        <authorList>
            <person name="Abdul Karim M.H."/>
            <person name="Lam M.Q."/>
            <person name="Chen S.J."/>
            <person name="Yahya A."/>
            <person name="Shahir S."/>
            <person name="Shamsir M.S."/>
            <person name="Chong C.S."/>
        </authorList>
    </citation>
    <scope>NUCLEOTIDE SEQUENCE [LARGE SCALE GENOMIC DNA]</scope>
    <source>
        <strain evidence="3 5">NH6-79</strain>
    </source>
</reference>
<evidence type="ECO:0000313" key="3">
    <source>
        <dbReference type="EMBL" id="NHK28570.1"/>
    </source>
</evidence>
<evidence type="ECO:0000313" key="5">
    <source>
        <dbReference type="Proteomes" id="UP000818603"/>
    </source>
</evidence>
<keyword evidence="5" id="KW-1185">Reference proteome</keyword>
<evidence type="ECO:0008006" key="6">
    <source>
        <dbReference type="Google" id="ProtNLM"/>
    </source>
</evidence>